<dbReference type="SUPFAM" id="SSF50249">
    <property type="entry name" value="Nucleic acid-binding proteins"/>
    <property type="match status" value="1"/>
</dbReference>
<dbReference type="InterPro" id="IPR012340">
    <property type="entry name" value="NA-bd_OB-fold"/>
</dbReference>
<organism evidence="6 7">
    <name type="scientific">Natronobacterium gregoryi</name>
    <dbReference type="NCBI Taxonomy" id="44930"/>
    <lineage>
        <taxon>Archaea</taxon>
        <taxon>Methanobacteriati</taxon>
        <taxon>Methanobacteriota</taxon>
        <taxon>Stenosarchaea group</taxon>
        <taxon>Halobacteria</taxon>
        <taxon>Halobacteriales</taxon>
        <taxon>Natrialbaceae</taxon>
        <taxon>Natronobacterium</taxon>
    </lineage>
</organism>
<dbReference type="GO" id="GO:0000049">
    <property type="term" value="F:tRNA binding"/>
    <property type="evidence" value="ECO:0007669"/>
    <property type="project" value="UniProtKB-UniRule"/>
</dbReference>
<protein>
    <submittedName>
        <fullName evidence="6">tRNA-binding protein</fullName>
    </submittedName>
</protein>
<evidence type="ECO:0000313" key="7">
    <source>
        <dbReference type="Proteomes" id="UP000182829"/>
    </source>
</evidence>
<keyword evidence="2 3" id="KW-0694">RNA-binding</keyword>
<feature type="region of interest" description="Disordered" evidence="4">
    <location>
        <begin position="1"/>
        <end position="21"/>
    </location>
</feature>
<evidence type="ECO:0000313" key="6">
    <source>
        <dbReference type="EMBL" id="SFJ17859.1"/>
    </source>
</evidence>
<feature type="domain" description="TRNA-binding" evidence="5">
    <location>
        <begin position="29"/>
        <end position="134"/>
    </location>
</feature>
<proteinExistence type="predicted"/>
<keyword evidence="1 3" id="KW-0820">tRNA-binding</keyword>
<evidence type="ECO:0000256" key="1">
    <source>
        <dbReference type="ARBA" id="ARBA00022555"/>
    </source>
</evidence>
<evidence type="ECO:0000256" key="3">
    <source>
        <dbReference type="PROSITE-ProRule" id="PRU00209"/>
    </source>
</evidence>
<dbReference type="Proteomes" id="UP000182829">
    <property type="component" value="Unassembled WGS sequence"/>
</dbReference>
<dbReference type="Gene3D" id="2.40.50.140">
    <property type="entry name" value="Nucleic acid-binding proteins"/>
    <property type="match status" value="1"/>
</dbReference>
<dbReference type="EMBL" id="FORO01000016">
    <property type="protein sequence ID" value="SFJ17859.1"/>
    <property type="molecule type" value="Genomic_DNA"/>
</dbReference>
<dbReference type="InterPro" id="IPR002547">
    <property type="entry name" value="tRNA-bd_dom"/>
</dbReference>
<reference evidence="6 7" key="1">
    <citation type="submission" date="2016-10" db="EMBL/GenBank/DDBJ databases">
        <authorList>
            <person name="de Groot N.N."/>
        </authorList>
    </citation>
    <scope>NUCLEOTIDE SEQUENCE [LARGE SCALE GENOMIC DNA]</scope>
    <source>
        <strain evidence="6 7">SP2</strain>
    </source>
</reference>
<dbReference type="InterPro" id="IPR051270">
    <property type="entry name" value="Tyrosine-tRNA_ligase_regulator"/>
</dbReference>
<dbReference type="PANTHER" id="PTHR11586">
    <property type="entry name" value="TRNA-AMINOACYLATION COFACTOR ARC1 FAMILY MEMBER"/>
    <property type="match status" value="1"/>
</dbReference>
<sequence length="134" mass="14852">MAEQTDDIRTTRGRRSFEDSRPGVRIVENPFDVEIRVGEVLEAEAFPEARKPKMAKLWIDLGEEGGEIQSAAQLDHHYEPDELEGRQVLCATTLGTVQVAGFKSEALTVCVPGEEEYPVLVKPDEEVPLGGLLF</sequence>
<evidence type="ECO:0000259" key="5">
    <source>
        <dbReference type="PROSITE" id="PS50886"/>
    </source>
</evidence>
<name>A0A1I3P8V4_9EURY</name>
<evidence type="ECO:0000256" key="4">
    <source>
        <dbReference type="SAM" id="MobiDB-lite"/>
    </source>
</evidence>
<dbReference type="PROSITE" id="PS50886">
    <property type="entry name" value="TRBD"/>
    <property type="match status" value="1"/>
</dbReference>
<dbReference type="PANTHER" id="PTHR11586:SF37">
    <property type="entry name" value="TRNA-BINDING DOMAIN-CONTAINING PROTEIN"/>
    <property type="match status" value="1"/>
</dbReference>
<dbReference type="Pfam" id="PF01588">
    <property type="entry name" value="tRNA_bind"/>
    <property type="match status" value="1"/>
</dbReference>
<gene>
    <name evidence="6" type="ORF">SAMN05443661_11671</name>
</gene>
<dbReference type="AlphaFoldDB" id="A0A1I3P8V4"/>
<evidence type="ECO:0000256" key="2">
    <source>
        <dbReference type="ARBA" id="ARBA00022884"/>
    </source>
</evidence>
<accession>A0A1I3P8V4</accession>